<dbReference type="STRING" id="3827.A0A3Q7YBV3"/>
<dbReference type="Pfam" id="PF07727">
    <property type="entry name" value="RVT_2"/>
    <property type="match status" value="1"/>
</dbReference>
<name>A0A3Q7YBV3_CICAR</name>
<dbReference type="OrthoDB" id="8048545at2759"/>
<accession>A0A3Q7YBV3</accession>
<gene>
    <name evidence="3" type="primary">LOC113784839</name>
</gene>
<dbReference type="InterPro" id="IPR013103">
    <property type="entry name" value="RVT_2"/>
</dbReference>
<sequence>MQEELNEFKMRDIWDLTPRTKKNIIGTKWILKNKLKDKYEVVRNKEILVAQGYSQQEGIDYTKTFAPVARSTNGILCQELSKFLPLEFEMSMMREIKSFLGIYIQQSEK</sequence>
<feature type="domain" description="Reverse transcriptase Ty1/copia-type" evidence="1">
    <location>
        <begin position="14"/>
        <end position="71"/>
    </location>
</feature>
<protein>
    <submittedName>
        <fullName evidence="3">Uncharacterized protein LOC113784839</fullName>
    </submittedName>
</protein>
<evidence type="ECO:0000259" key="1">
    <source>
        <dbReference type="Pfam" id="PF07727"/>
    </source>
</evidence>
<dbReference type="AlphaFoldDB" id="A0A3Q7YBV3"/>
<evidence type="ECO:0000313" key="2">
    <source>
        <dbReference type="Proteomes" id="UP000087171"/>
    </source>
</evidence>
<feature type="non-terminal residue" evidence="3">
    <location>
        <position position="109"/>
    </location>
</feature>
<proteinExistence type="predicted"/>
<reference evidence="3" key="1">
    <citation type="submission" date="2025-08" db="UniProtKB">
        <authorList>
            <consortium name="RefSeq"/>
        </authorList>
    </citation>
    <scope>IDENTIFICATION</scope>
    <source>
        <tissue evidence="3">Etiolated seedlings</tissue>
    </source>
</reference>
<evidence type="ECO:0000313" key="3">
    <source>
        <dbReference type="RefSeq" id="XP_027186885.1"/>
    </source>
</evidence>
<organism evidence="2 3">
    <name type="scientific">Cicer arietinum</name>
    <name type="common">Chickpea</name>
    <name type="synonym">Garbanzo</name>
    <dbReference type="NCBI Taxonomy" id="3827"/>
    <lineage>
        <taxon>Eukaryota</taxon>
        <taxon>Viridiplantae</taxon>
        <taxon>Streptophyta</taxon>
        <taxon>Embryophyta</taxon>
        <taxon>Tracheophyta</taxon>
        <taxon>Spermatophyta</taxon>
        <taxon>Magnoliopsida</taxon>
        <taxon>eudicotyledons</taxon>
        <taxon>Gunneridae</taxon>
        <taxon>Pentapetalae</taxon>
        <taxon>rosids</taxon>
        <taxon>fabids</taxon>
        <taxon>Fabales</taxon>
        <taxon>Fabaceae</taxon>
        <taxon>Papilionoideae</taxon>
        <taxon>50 kb inversion clade</taxon>
        <taxon>NPAAA clade</taxon>
        <taxon>Hologalegina</taxon>
        <taxon>IRL clade</taxon>
        <taxon>Cicereae</taxon>
        <taxon>Cicer</taxon>
    </lineage>
</organism>
<dbReference type="RefSeq" id="XP_027186885.1">
    <property type="nucleotide sequence ID" value="XM_027331084.1"/>
</dbReference>
<keyword evidence="2" id="KW-1185">Reference proteome</keyword>
<dbReference type="Proteomes" id="UP000087171">
    <property type="component" value="Unplaced"/>
</dbReference>